<dbReference type="GO" id="GO:0016132">
    <property type="term" value="P:brassinosteroid biosynthetic process"/>
    <property type="evidence" value="ECO:0007669"/>
    <property type="project" value="TreeGrafter"/>
</dbReference>
<evidence type="ECO:0000256" key="3">
    <source>
        <dbReference type="PIRSR" id="PIRSR602401-1"/>
    </source>
</evidence>
<dbReference type="PROSITE" id="PS00086">
    <property type="entry name" value="CYTOCHROME_P450"/>
    <property type="match status" value="1"/>
</dbReference>
<organism evidence="6 8">
    <name type="scientific">Spirodela intermedia</name>
    <name type="common">Intermediate duckweed</name>
    <dbReference type="NCBI Taxonomy" id="51605"/>
    <lineage>
        <taxon>Eukaryota</taxon>
        <taxon>Viridiplantae</taxon>
        <taxon>Streptophyta</taxon>
        <taxon>Embryophyta</taxon>
        <taxon>Tracheophyta</taxon>
        <taxon>Spermatophyta</taxon>
        <taxon>Magnoliopsida</taxon>
        <taxon>Liliopsida</taxon>
        <taxon>Araceae</taxon>
        <taxon>Lemnoideae</taxon>
        <taxon>Spirodela</taxon>
    </lineage>
</organism>
<reference evidence="6" key="1">
    <citation type="submission" date="2020-02" db="EMBL/GenBank/DDBJ databases">
        <authorList>
            <person name="Scholz U."/>
            <person name="Mascher M."/>
            <person name="Fiebig A."/>
        </authorList>
    </citation>
    <scope>NUCLEOTIDE SEQUENCE</scope>
</reference>
<dbReference type="Proteomes" id="UP000663760">
    <property type="component" value="Chromosome 7"/>
</dbReference>
<keyword evidence="4" id="KW-0560">Oxidoreductase</keyword>
<keyword evidence="8" id="KW-1185">Reference proteome</keyword>
<keyword evidence="4" id="KW-0503">Monooxygenase</keyword>
<evidence type="ECO:0000256" key="5">
    <source>
        <dbReference type="SAM" id="Phobius"/>
    </source>
</evidence>
<dbReference type="EMBL" id="LR746270">
    <property type="protein sequence ID" value="CAA7399344.1"/>
    <property type="molecule type" value="Genomic_DNA"/>
</dbReference>
<evidence type="ECO:0000313" key="8">
    <source>
        <dbReference type="Proteomes" id="UP000663760"/>
    </source>
</evidence>
<dbReference type="GO" id="GO:0010268">
    <property type="term" value="P:brassinosteroid homeostasis"/>
    <property type="evidence" value="ECO:0007669"/>
    <property type="project" value="TreeGrafter"/>
</dbReference>
<dbReference type="SUPFAM" id="SSF48264">
    <property type="entry name" value="Cytochrome P450"/>
    <property type="match status" value="1"/>
</dbReference>
<evidence type="ECO:0000256" key="2">
    <source>
        <dbReference type="ARBA" id="ARBA00023004"/>
    </source>
</evidence>
<protein>
    <submittedName>
        <fullName evidence="6">Uncharacterized protein</fullName>
    </submittedName>
</protein>
<dbReference type="Gene3D" id="1.10.630.10">
    <property type="entry name" value="Cytochrome P450"/>
    <property type="match status" value="1"/>
</dbReference>
<keyword evidence="5" id="KW-0472">Membrane</keyword>
<keyword evidence="2 3" id="KW-0408">Iron</keyword>
<proteinExistence type="inferred from homology"/>
<dbReference type="InterPro" id="IPR001128">
    <property type="entry name" value="Cyt_P450"/>
</dbReference>
<name>A0A7I8KNG1_SPIIN</name>
<dbReference type="OrthoDB" id="1372046at2759"/>
<evidence type="ECO:0000313" key="6">
    <source>
        <dbReference type="EMBL" id="CAA7399340.1"/>
    </source>
</evidence>
<dbReference type="PANTHER" id="PTHR24286">
    <property type="entry name" value="CYTOCHROME P450 26"/>
    <property type="match status" value="1"/>
</dbReference>
<dbReference type="GO" id="GO:0004497">
    <property type="term" value="F:monooxygenase activity"/>
    <property type="evidence" value="ECO:0007669"/>
    <property type="project" value="UniProtKB-KW"/>
</dbReference>
<dbReference type="InterPro" id="IPR002401">
    <property type="entry name" value="Cyt_P450_E_grp-I"/>
</dbReference>
<feature type="binding site" description="axial binding residue" evidence="3">
    <location>
        <position position="428"/>
    </location>
    <ligand>
        <name>heme</name>
        <dbReference type="ChEBI" id="CHEBI:30413"/>
    </ligand>
    <ligandPart>
        <name>Fe</name>
        <dbReference type="ChEBI" id="CHEBI:18248"/>
    </ligandPart>
</feature>
<dbReference type="PRINTS" id="PR00385">
    <property type="entry name" value="P450"/>
</dbReference>
<dbReference type="PRINTS" id="PR00463">
    <property type="entry name" value="EP450I"/>
</dbReference>
<dbReference type="AlphaFoldDB" id="A0A7I8KNG1"/>
<feature type="transmembrane region" description="Helical" evidence="5">
    <location>
        <begin position="6"/>
        <end position="24"/>
    </location>
</feature>
<evidence type="ECO:0000256" key="4">
    <source>
        <dbReference type="RuleBase" id="RU000461"/>
    </source>
</evidence>
<dbReference type="EMBL" id="LR746270">
    <property type="protein sequence ID" value="CAA7399340.1"/>
    <property type="molecule type" value="Genomic_DNA"/>
</dbReference>
<keyword evidence="1 3" id="KW-0479">Metal-binding</keyword>
<dbReference type="GO" id="GO:0005506">
    <property type="term" value="F:iron ion binding"/>
    <property type="evidence" value="ECO:0007669"/>
    <property type="project" value="InterPro"/>
</dbReference>
<dbReference type="GO" id="GO:0020037">
    <property type="term" value="F:heme binding"/>
    <property type="evidence" value="ECO:0007669"/>
    <property type="project" value="InterPro"/>
</dbReference>
<evidence type="ECO:0000256" key="1">
    <source>
        <dbReference type="ARBA" id="ARBA00022723"/>
    </source>
</evidence>
<dbReference type="GO" id="GO:0016705">
    <property type="term" value="F:oxidoreductase activity, acting on paired donors, with incorporation or reduction of molecular oxygen"/>
    <property type="evidence" value="ECO:0007669"/>
    <property type="project" value="InterPro"/>
</dbReference>
<dbReference type="InterPro" id="IPR036396">
    <property type="entry name" value="Cyt_P450_sf"/>
</dbReference>
<accession>A0A7I8KNG1</accession>
<keyword evidence="5" id="KW-0812">Transmembrane</keyword>
<keyword evidence="3 4" id="KW-0349">Heme</keyword>
<keyword evidence="5" id="KW-1133">Transmembrane helix</keyword>
<dbReference type="GO" id="GO:0016125">
    <property type="term" value="P:sterol metabolic process"/>
    <property type="evidence" value="ECO:0007669"/>
    <property type="project" value="TreeGrafter"/>
</dbReference>
<dbReference type="PANTHER" id="PTHR24286:SF169">
    <property type="entry name" value="CYTOCHROME P450 85A1"/>
    <property type="match status" value="1"/>
</dbReference>
<evidence type="ECO:0000313" key="7">
    <source>
        <dbReference type="EMBL" id="CAA7399344.1"/>
    </source>
</evidence>
<comment type="similarity">
    <text evidence="4">Belongs to the cytochrome P450 family.</text>
</comment>
<comment type="cofactor">
    <cofactor evidence="3">
        <name>heme</name>
        <dbReference type="ChEBI" id="CHEBI:30413"/>
    </cofactor>
</comment>
<dbReference type="CDD" id="cd11043">
    <property type="entry name" value="CYP90-like"/>
    <property type="match status" value="1"/>
</dbReference>
<gene>
    <name evidence="6" type="ORF">SI8410_07010010</name>
    <name evidence="7" type="ORF">SI8410_07010014</name>
</gene>
<sequence>MEHLVTLGVAVGFLCVLCSLFMRWNELRHWRRGLPPGTMGWPVVGETIEFLRRGPDFMKKQRARYGSLFTSHLLGSPTVVSTDLEVNRWILMNEGKGLVPGYPRAMAVILGEGNVSAVHGPVHRVVRGALMSVIGPAAVRDRLFPTLDEFIGSRLHSWGGGGATLDVQEKAREMLLSSTLKLISGTETGETAAELKAEFFTLLRGTLSLPVNLPGTAYRRGLQARKRITSLLRDLIEERRSPSAPKGGGDILSFLLREEERQEEQEVHRTRPKLTDDQTIDLLVTIMYTGFEAVSSTVTMVVKYLHDHPSALQELRNEYSEIGRRKSSPDEALTWEDYTSMSFTRAVILETMRLATIVNGVMRKTTKDIPINGFVIPKGWRILVYVRESNYDSLRYPMSLCFDPWRWKDRSLENHPYFMAFGCGGRLCLGKELAMVETSLFLYYFLTRYRWEETGGDEIVLFPRVEAPRGLHIRLWTN</sequence>
<dbReference type="Pfam" id="PF00067">
    <property type="entry name" value="p450"/>
    <property type="match status" value="1"/>
</dbReference>
<dbReference type="InterPro" id="IPR017972">
    <property type="entry name" value="Cyt_P450_CS"/>
</dbReference>